<keyword evidence="4" id="KW-0460">Magnesium</keyword>
<feature type="domain" description="Nudix hydrolase" evidence="6">
    <location>
        <begin position="7"/>
        <end position="141"/>
    </location>
</feature>
<dbReference type="InterPro" id="IPR033713">
    <property type="entry name" value="NudJ"/>
</dbReference>
<dbReference type="RefSeq" id="WP_231042842.1">
    <property type="nucleotide sequence ID" value="NZ_CP106881.1"/>
</dbReference>
<feature type="region of interest" description="Disordered" evidence="5">
    <location>
        <begin position="164"/>
        <end position="189"/>
    </location>
</feature>
<comment type="cofactor">
    <cofactor evidence="4">
        <name>Mg(2+)</name>
        <dbReference type="ChEBI" id="CHEBI:18420"/>
    </cofactor>
</comment>
<dbReference type="EC" id="3.6.1.-" evidence="4"/>
<dbReference type="CDD" id="cd03675">
    <property type="entry name" value="NUDIX_Hydrolase"/>
    <property type="match status" value="1"/>
</dbReference>
<dbReference type="InterPro" id="IPR015797">
    <property type="entry name" value="NUDIX_hydrolase-like_dom_sf"/>
</dbReference>
<proteinExistence type="inferred from homology"/>
<name>A0ABY6G5L9_9BURK</name>
<dbReference type="PANTHER" id="PTHR43736">
    <property type="entry name" value="ADP-RIBOSE PYROPHOSPHATASE"/>
    <property type="match status" value="1"/>
</dbReference>
<comment type="subunit">
    <text evidence="2 4">Monomer.</text>
</comment>
<evidence type="ECO:0000256" key="5">
    <source>
        <dbReference type="SAM" id="MobiDB-lite"/>
    </source>
</evidence>
<dbReference type="GO" id="GO:0016787">
    <property type="term" value="F:hydrolase activity"/>
    <property type="evidence" value="ECO:0007669"/>
    <property type="project" value="UniProtKB-KW"/>
</dbReference>
<dbReference type="Proteomes" id="UP001162800">
    <property type="component" value="Chromosome"/>
</dbReference>
<evidence type="ECO:0000256" key="2">
    <source>
        <dbReference type="ARBA" id="ARBA00011245"/>
    </source>
</evidence>
<keyword evidence="8" id="KW-1185">Reference proteome</keyword>
<feature type="compositionally biased region" description="Basic and acidic residues" evidence="5">
    <location>
        <begin position="174"/>
        <end position="189"/>
    </location>
</feature>
<organism evidence="7 8">
    <name type="scientific">Comamonas endophytica</name>
    <dbReference type="NCBI Taxonomy" id="2949090"/>
    <lineage>
        <taxon>Bacteria</taxon>
        <taxon>Pseudomonadati</taxon>
        <taxon>Pseudomonadota</taxon>
        <taxon>Betaproteobacteria</taxon>
        <taxon>Burkholderiales</taxon>
        <taxon>Comamonadaceae</taxon>
        <taxon>Comamonas</taxon>
    </lineage>
</organism>
<dbReference type="Pfam" id="PF00293">
    <property type="entry name" value="NUDIX"/>
    <property type="match status" value="1"/>
</dbReference>
<keyword evidence="4 7" id="KW-0378">Hydrolase</keyword>
<evidence type="ECO:0000256" key="4">
    <source>
        <dbReference type="RuleBase" id="RU364043"/>
    </source>
</evidence>
<evidence type="ECO:0000259" key="6">
    <source>
        <dbReference type="PROSITE" id="PS51462"/>
    </source>
</evidence>
<comment type="similarity">
    <text evidence="1 4">Belongs to the Nudix hydrolase family. NudJ subfamily.</text>
</comment>
<dbReference type="Gene3D" id="3.90.79.10">
    <property type="entry name" value="Nucleoside Triphosphate Pyrophosphohydrolase"/>
    <property type="match status" value="1"/>
</dbReference>
<accession>A0ABY6G5L9</accession>
<dbReference type="PANTHER" id="PTHR43736:SF1">
    <property type="entry name" value="DIHYDRONEOPTERIN TRIPHOSPHATE DIPHOSPHATASE"/>
    <property type="match status" value="1"/>
</dbReference>
<evidence type="ECO:0000256" key="3">
    <source>
        <dbReference type="ARBA" id="ARBA00015552"/>
    </source>
</evidence>
<evidence type="ECO:0000313" key="8">
    <source>
        <dbReference type="Proteomes" id="UP001162800"/>
    </source>
</evidence>
<dbReference type="SUPFAM" id="SSF55811">
    <property type="entry name" value="Nudix"/>
    <property type="match status" value="1"/>
</dbReference>
<gene>
    <name evidence="4" type="primary">nudJ</name>
    <name evidence="7" type="ORF">M9799_08675</name>
</gene>
<dbReference type="EMBL" id="CP106881">
    <property type="protein sequence ID" value="UYG50196.1"/>
    <property type="molecule type" value="Genomic_DNA"/>
</dbReference>
<sequence length="189" mass="20867">MRVMPDRWKPNVTVSAIIERDGRFLLVEEETADGLKLNVPAGHLDPAESPLDACVREVLEETAFGFTPTALVGVYMNRFTRTRSGADITYLRFAFTGELGTHHAQRALDDGILRTVWMTLAELESSAARHRSPVVLESVRDYLAGQRFDLSMLHVDASVYEGPVPSSRGAAQRGPDRRAADQVKDGTGR</sequence>
<evidence type="ECO:0000313" key="7">
    <source>
        <dbReference type="EMBL" id="UYG50196.1"/>
    </source>
</evidence>
<reference evidence="7" key="1">
    <citation type="submission" date="2022-09" db="EMBL/GenBank/DDBJ databases">
        <title>The complete genome of Acidovorax sp. 5MLIR.</title>
        <authorList>
            <person name="Liu L."/>
            <person name="Yue J."/>
            <person name="Yang F."/>
            <person name="Yuan J."/>
            <person name="Li L."/>
        </authorList>
    </citation>
    <scope>NUCLEOTIDE SEQUENCE</scope>
    <source>
        <strain evidence="7">5MLIR</strain>
    </source>
</reference>
<dbReference type="PROSITE" id="PS51462">
    <property type="entry name" value="NUDIX"/>
    <property type="match status" value="1"/>
</dbReference>
<evidence type="ECO:0000256" key="1">
    <source>
        <dbReference type="ARBA" id="ARBA00007608"/>
    </source>
</evidence>
<protein>
    <recommendedName>
        <fullName evidence="3 4">Phosphatase NudJ</fullName>
        <ecNumber evidence="4">3.6.1.-</ecNumber>
    </recommendedName>
</protein>
<dbReference type="InterPro" id="IPR000086">
    <property type="entry name" value="NUDIX_hydrolase_dom"/>
</dbReference>